<name>Q1S5J9_MEDTR</name>
<proteinExistence type="predicted"/>
<accession>Q1S5J9</accession>
<evidence type="ECO:0000313" key="1">
    <source>
        <dbReference type="EMBL" id="ABE88107.1"/>
    </source>
</evidence>
<organism evidence="1">
    <name type="scientific">Medicago truncatula</name>
    <name type="common">Barrel medic</name>
    <name type="synonym">Medicago tribuloides</name>
    <dbReference type="NCBI Taxonomy" id="3880"/>
    <lineage>
        <taxon>Eukaryota</taxon>
        <taxon>Viridiplantae</taxon>
        <taxon>Streptophyta</taxon>
        <taxon>Embryophyta</taxon>
        <taxon>Tracheophyta</taxon>
        <taxon>Spermatophyta</taxon>
        <taxon>Magnoliopsida</taxon>
        <taxon>eudicotyledons</taxon>
        <taxon>Gunneridae</taxon>
        <taxon>Pentapetalae</taxon>
        <taxon>rosids</taxon>
        <taxon>fabids</taxon>
        <taxon>Fabales</taxon>
        <taxon>Fabaceae</taxon>
        <taxon>Papilionoideae</taxon>
        <taxon>50 kb inversion clade</taxon>
        <taxon>NPAAA clade</taxon>
        <taxon>Hologalegina</taxon>
        <taxon>IRL clade</taxon>
        <taxon>Trifolieae</taxon>
        <taxon>Medicago</taxon>
    </lineage>
</organism>
<reference evidence="1" key="1">
    <citation type="submission" date="2006-03" db="EMBL/GenBank/DDBJ databases">
        <authorList>
            <person name="Qin B."/>
            <person name="Lin S."/>
            <person name="Roe B.A."/>
        </authorList>
    </citation>
    <scope>NUCLEOTIDE SEQUENCE</scope>
</reference>
<reference evidence="1" key="2">
    <citation type="submission" date="2006-04" db="EMBL/GenBank/DDBJ databases">
        <authorList>
            <consortium name="The International Medicago Genome Annotation Group"/>
        </authorList>
    </citation>
    <scope>NUCLEOTIDE SEQUENCE</scope>
</reference>
<dbReference type="AlphaFoldDB" id="Q1S5J9"/>
<dbReference type="EMBL" id="AC147431">
    <property type="protein sequence ID" value="ABE88107.1"/>
    <property type="molecule type" value="Genomic_DNA"/>
</dbReference>
<sequence length="166" mass="18993">MTSSQFQILISISSDSHTCSDKWLVQSKNSLSQSTYFYLCYPVSRCSLANCYLSNQDDVNRVASSVQEQLVPANFTCFQSSHQFESIRTTRTCQFSLFPVESPVRIRKNNSYLPIFSFSQSSHQFESIRTTRTFQYPQVSYQFESIRTTHVCPVTSIPCEVTSSNP</sequence>
<protein>
    <submittedName>
        <fullName evidence="1">Uncharacterized protein</fullName>
    </submittedName>
</protein>
<gene>
    <name evidence="1" type="ORF">MtrDRAFT_AC147431g48v2</name>
</gene>